<evidence type="ECO:0000313" key="1">
    <source>
        <dbReference type="EMBL" id="QEY75808.1"/>
    </source>
</evidence>
<accession>A0A9X7N640</accession>
<proteinExistence type="predicted"/>
<keyword evidence="2" id="KW-1185">Reference proteome</keyword>
<dbReference type="Proteomes" id="UP000326659">
    <property type="component" value="Chromosome"/>
</dbReference>
<evidence type="ECO:0000313" key="2">
    <source>
        <dbReference type="Proteomes" id="UP000326659"/>
    </source>
</evidence>
<organism evidence="1 2">
    <name type="scientific">Pseudomonas denitrificans</name>
    <dbReference type="NCBI Taxonomy" id="43306"/>
    <lineage>
        <taxon>Bacteria</taxon>
        <taxon>Pseudomonadati</taxon>
        <taxon>Pseudomonadota</taxon>
        <taxon>Gammaproteobacteria</taxon>
        <taxon>Pseudomonadales</taxon>
        <taxon>Pseudomonadaceae</taxon>
        <taxon>Halopseudomonas</taxon>
    </lineage>
</organism>
<reference evidence="1 2" key="1">
    <citation type="submission" date="2019-09" db="EMBL/GenBank/DDBJ databases">
        <title>Prosopis cineraria nodule microbiome.</title>
        <authorList>
            <person name="Chaluvadi S.R."/>
            <person name="Ali R."/>
            <person name="Wang X."/>
        </authorList>
    </citation>
    <scope>NUCLEOTIDE SEQUENCE [LARGE SCALE GENOMIC DNA]</scope>
    <source>
        <strain evidence="1 2">BG1</strain>
    </source>
</reference>
<dbReference type="KEGG" id="pden:F1C79_31610"/>
<dbReference type="RefSeq" id="WP_151189597.1">
    <property type="nucleotide sequence ID" value="NZ_CP043626.1"/>
</dbReference>
<dbReference type="AlphaFoldDB" id="A0A9X7N640"/>
<dbReference type="EMBL" id="CP043626">
    <property type="protein sequence ID" value="QEY75808.1"/>
    <property type="molecule type" value="Genomic_DNA"/>
</dbReference>
<sequence length="231" mass="25602">MTDSPLAQWRRLIDDRRQWKLTPDYHRAELEGLARKALGLRMIDQGEFVEMCEIAEAGRLTVLEDLAHQAFQRAGVYDVIAEGTGELLGEILSGTFMSVPPEPRGILGRITYDDAGQLAMFDGSPAEWKGDVRGLTWTRRDGQQARLIEVGRIVAGKVVRAITDADAFRLALDAHQVAQEEGDAARANALALLIELGRFRRCPTCRDSFADKEDCAMCAGRGLVEKEWSSV</sequence>
<dbReference type="OrthoDB" id="6891635at2"/>
<protein>
    <submittedName>
        <fullName evidence="1">Uncharacterized protein</fullName>
    </submittedName>
</protein>
<name>A0A9X7N640_PSEDE</name>
<gene>
    <name evidence="1" type="ORF">F1C79_31610</name>
</gene>